<sequence>MTHIGNGNHLGSGLCVLLATVFAAVSGQACVADESDGISAQEHLDAQSLVKACQGHWNTLDRYDVLISIETTISHGGRKFPANRSRLRLRMDRAGKQCLYVAEKKTLPAEAGFAGGDDRWLSETIAVALTDDRRDAIFFPGRASTTKTNGFEAGLQGSLVPDLTCFGLSEFPVLYVHSNSLTKRLMECFGSDAILSTTASSESTTTITSKLGPDSGPTIRRWEIDNVNLRPLSHGVWHTYGMPQEFLQFKQSVQYGDDDRPKFLFEDQKMIMPDSIKSDGNGLIGDRSTLVEFLWLPSDSLAGTEKWGITSADTLEEISELLEAPE</sequence>
<proteinExistence type="predicted"/>
<protein>
    <submittedName>
        <fullName evidence="1">Uncharacterized protein</fullName>
    </submittedName>
</protein>
<evidence type="ECO:0000313" key="1">
    <source>
        <dbReference type="EMBL" id="TWT65375.1"/>
    </source>
</evidence>
<dbReference type="AlphaFoldDB" id="A0A5C5XTM1"/>
<name>A0A5C5XTM1_9BACT</name>
<dbReference type="EMBL" id="SJPK01000007">
    <property type="protein sequence ID" value="TWT65375.1"/>
    <property type="molecule type" value="Genomic_DNA"/>
</dbReference>
<accession>A0A5C5XTM1</accession>
<reference evidence="1 2" key="1">
    <citation type="submission" date="2019-02" db="EMBL/GenBank/DDBJ databases">
        <title>Deep-cultivation of Planctomycetes and their phenomic and genomic characterization uncovers novel biology.</title>
        <authorList>
            <person name="Wiegand S."/>
            <person name="Jogler M."/>
            <person name="Boedeker C."/>
            <person name="Pinto D."/>
            <person name="Vollmers J."/>
            <person name="Rivas-Marin E."/>
            <person name="Kohn T."/>
            <person name="Peeters S.H."/>
            <person name="Heuer A."/>
            <person name="Rast P."/>
            <person name="Oberbeckmann S."/>
            <person name="Bunk B."/>
            <person name="Jeske O."/>
            <person name="Meyerdierks A."/>
            <person name="Storesund J.E."/>
            <person name="Kallscheuer N."/>
            <person name="Luecker S."/>
            <person name="Lage O.M."/>
            <person name="Pohl T."/>
            <person name="Merkel B.J."/>
            <person name="Hornburger P."/>
            <person name="Mueller R.-W."/>
            <person name="Bruemmer F."/>
            <person name="Labrenz M."/>
            <person name="Spormann A.M."/>
            <person name="Op Den Camp H."/>
            <person name="Overmann J."/>
            <person name="Amann R."/>
            <person name="Jetten M.S.M."/>
            <person name="Mascher T."/>
            <person name="Medema M.H."/>
            <person name="Devos D.P."/>
            <person name="Kaster A.-K."/>
            <person name="Ovreas L."/>
            <person name="Rohde M."/>
            <person name="Galperin M.Y."/>
            <person name="Jogler C."/>
        </authorList>
    </citation>
    <scope>NUCLEOTIDE SEQUENCE [LARGE SCALE GENOMIC DNA]</scope>
    <source>
        <strain evidence="1 2">CA85</strain>
    </source>
</reference>
<dbReference type="Proteomes" id="UP000318053">
    <property type="component" value="Unassembled WGS sequence"/>
</dbReference>
<dbReference type="RefSeq" id="WP_186774969.1">
    <property type="nucleotide sequence ID" value="NZ_SJPK01000007.1"/>
</dbReference>
<gene>
    <name evidence="1" type="ORF">CA85_32870</name>
</gene>
<comment type="caution">
    <text evidence="1">The sequence shown here is derived from an EMBL/GenBank/DDBJ whole genome shotgun (WGS) entry which is preliminary data.</text>
</comment>
<evidence type="ECO:0000313" key="2">
    <source>
        <dbReference type="Proteomes" id="UP000318053"/>
    </source>
</evidence>
<keyword evidence="2" id="KW-1185">Reference proteome</keyword>
<organism evidence="1 2">
    <name type="scientific">Allorhodopirellula solitaria</name>
    <dbReference type="NCBI Taxonomy" id="2527987"/>
    <lineage>
        <taxon>Bacteria</taxon>
        <taxon>Pseudomonadati</taxon>
        <taxon>Planctomycetota</taxon>
        <taxon>Planctomycetia</taxon>
        <taxon>Pirellulales</taxon>
        <taxon>Pirellulaceae</taxon>
        <taxon>Allorhodopirellula</taxon>
    </lineage>
</organism>